<dbReference type="PROSITE" id="PS00108">
    <property type="entry name" value="PROTEIN_KINASE_ST"/>
    <property type="match status" value="1"/>
</dbReference>
<dbReference type="InterPro" id="IPR045272">
    <property type="entry name" value="ANXUR1/2-like"/>
</dbReference>
<sequence length="298" mass="33096">MICIGAAHGLAYLHSAVGTQQRLLHRDIKSSNILLDDDWNAKISDFGLSKLGPTPTNQNYTFLFTHAVGTFGYCDPLYTETGLLTKESDVYSFGVVLFEVLCGRLSLDDNQSHRSLIGLVRMSYDQNKIDDIICSKIKDEVNHDSLKVFTKLAYQCLKRDREERPLMTDVVRELEIALQCQVISYSFFGDSREGGDSEARCDEGQYGHGGDANCDGGGDEDRDAQLYEEALTSMLHQPPVVDLRSVVDMWPTLVAVVVGKPPSPIFVGFLEKGGDHGVSMSPWRGIYCSHVVMLFNTL</sequence>
<dbReference type="PANTHER" id="PTHR27003:SF384">
    <property type="entry name" value="CONCANAVALIN A-LIKE LECTIN_GLUCANASE DOMAIN-CONTAINING PROTEIN-RELATED"/>
    <property type="match status" value="1"/>
</dbReference>
<dbReference type="GO" id="GO:0005524">
    <property type="term" value="F:ATP binding"/>
    <property type="evidence" value="ECO:0007669"/>
    <property type="project" value="InterPro"/>
</dbReference>
<name>A0AAD8K3U0_TARER</name>
<dbReference type="GO" id="GO:0009506">
    <property type="term" value="C:plasmodesma"/>
    <property type="evidence" value="ECO:0007669"/>
    <property type="project" value="TreeGrafter"/>
</dbReference>
<evidence type="ECO:0000256" key="1">
    <source>
        <dbReference type="SAM" id="MobiDB-lite"/>
    </source>
</evidence>
<dbReference type="InterPro" id="IPR011009">
    <property type="entry name" value="Kinase-like_dom_sf"/>
</dbReference>
<reference evidence="3" key="1">
    <citation type="journal article" date="2023" name="bioRxiv">
        <title>Improved chromosome-level genome assembly for marigold (Tagetes erecta).</title>
        <authorList>
            <person name="Jiang F."/>
            <person name="Yuan L."/>
            <person name="Wang S."/>
            <person name="Wang H."/>
            <person name="Xu D."/>
            <person name="Wang A."/>
            <person name="Fan W."/>
        </authorList>
    </citation>
    <scope>NUCLEOTIDE SEQUENCE</scope>
    <source>
        <strain evidence="3">WSJ</strain>
        <tissue evidence="3">Leaf</tissue>
    </source>
</reference>
<dbReference type="AlphaFoldDB" id="A0AAD8K3U0"/>
<dbReference type="InterPro" id="IPR008271">
    <property type="entry name" value="Ser/Thr_kinase_AS"/>
</dbReference>
<dbReference type="Gene3D" id="1.10.510.10">
    <property type="entry name" value="Transferase(Phosphotransferase) domain 1"/>
    <property type="match status" value="1"/>
</dbReference>
<dbReference type="PANTHER" id="PTHR27003">
    <property type="entry name" value="OS07G0166700 PROTEIN"/>
    <property type="match status" value="1"/>
</dbReference>
<dbReference type="PROSITE" id="PS50011">
    <property type="entry name" value="PROTEIN_KINASE_DOM"/>
    <property type="match status" value="1"/>
</dbReference>
<keyword evidence="4" id="KW-1185">Reference proteome</keyword>
<dbReference type="EMBL" id="JAUHHV010000009">
    <property type="protein sequence ID" value="KAK1413772.1"/>
    <property type="molecule type" value="Genomic_DNA"/>
</dbReference>
<feature type="compositionally biased region" description="Basic and acidic residues" evidence="1">
    <location>
        <begin position="191"/>
        <end position="205"/>
    </location>
</feature>
<dbReference type="Proteomes" id="UP001229421">
    <property type="component" value="Unassembled WGS sequence"/>
</dbReference>
<dbReference type="GO" id="GO:0004714">
    <property type="term" value="F:transmembrane receptor protein tyrosine kinase activity"/>
    <property type="evidence" value="ECO:0007669"/>
    <property type="project" value="InterPro"/>
</dbReference>
<evidence type="ECO:0000313" key="3">
    <source>
        <dbReference type="EMBL" id="KAK1413772.1"/>
    </source>
</evidence>
<organism evidence="3 4">
    <name type="scientific">Tagetes erecta</name>
    <name type="common">African marigold</name>
    <dbReference type="NCBI Taxonomy" id="13708"/>
    <lineage>
        <taxon>Eukaryota</taxon>
        <taxon>Viridiplantae</taxon>
        <taxon>Streptophyta</taxon>
        <taxon>Embryophyta</taxon>
        <taxon>Tracheophyta</taxon>
        <taxon>Spermatophyta</taxon>
        <taxon>Magnoliopsida</taxon>
        <taxon>eudicotyledons</taxon>
        <taxon>Gunneridae</taxon>
        <taxon>Pentapetalae</taxon>
        <taxon>asterids</taxon>
        <taxon>campanulids</taxon>
        <taxon>Asterales</taxon>
        <taxon>Asteraceae</taxon>
        <taxon>Asteroideae</taxon>
        <taxon>Heliantheae alliance</taxon>
        <taxon>Tageteae</taxon>
        <taxon>Tagetes</taxon>
    </lineage>
</organism>
<feature type="domain" description="Protein kinase" evidence="2">
    <location>
        <begin position="1"/>
        <end position="188"/>
    </location>
</feature>
<dbReference type="GO" id="GO:0005886">
    <property type="term" value="C:plasma membrane"/>
    <property type="evidence" value="ECO:0007669"/>
    <property type="project" value="TreeGrafter"/>
</dbReference>
<evidence type="ECO:0000259" key="2">
    <source>
        <dbReference type="PROSITE" id="PS50011"/>
    </source>
</evidence>
<comment type="caution">
    <text evidence="3">The sequence shown here is derived from an EMBL/GenBank/DDBJ whole genome shotgun (WGS) entry which is preliminary data.</text>
</comment>
<dbReference type="SUPFAM" id="SSF56112">
    <property type="entry name" value="Protein kinase-like (PK-like)"/>
    <property type="match status" value="1"/>
</dbReference>
<feature type="region of interest" description="Disordered" evidence="1">
    <location>
        <begin position="191"/>
        <end position="219"/>
    </location>
</feature>
<dbReference type="Pfam" id="PF00069">
    <property type="entry name" value="Pkinase"/>
    <property type="match status" value="1"/>
</dbReference>
<protein>
    <recommendedName>
        <fullName evidence="2">Protein kinase domain-containing protein</fullName>
    </recommendedName>
</protein>
<dbReference type="SMART" id="SM00220">
    <property type="entry name" value="S_TKc"/>
    <property type="match status" value="1"/>
</dbReference>
<proteinExistence type="predicted"/>
<gene>
    <name evidence="3" type="ORF">QVD17_35553</name>
</gene>
<accession>A0AAD8K3U0</accession>
<evidence type="ECO:0000313" key="4">
    <source>
        <dbReference type="Proteomes" id="UP001229421"/>
    </source>
</evidence>
<dbReference type="InterPro" id="IPR000719">
    <property type="entry name" value="Prot_kinase_dom"/>
</dbReference>